<dbReference type="EnsemblPlants" id="Pp3c10_22050V3.2">
    <property type="protein sequence ID" value="PAC:32900548.CDS.1"/>
    <property type="gene ID" value="Pp3c10_22050"/>
</dbReference>
<reference evidence="2 4" key="1">
    <citation type="journal article" date="2008" name="Science">
        <title>The Physcomitrella genome reveals evolutionary insights into the conquest of land by plants.</title>
        <authorList>
            <person name="Rensing S."/>
            <person name="Lang D."/>
            <person name="Zimmer A."/>
            <person name="Terry A."/>
            <person name="Salamov A."/>
            <person name="Shapiro H."/>
            <person name="Nishiyama T."/>
            <person name="Perroud P.-F."/>
            <person name="Lindquist E."/>
            <person name="Kamisugi Y."/>
            <person name="Tanahashi T."/>
            <person name="Sakakibara K."/>
            <person name="Fujita T."/>
            <person name="Oishi K."/>
            <person name="Shin-I T."/>
            <person name="Kuroki Y."/>
            <person name="Toyoda A."/>
            <person name="Suzuki Y."/>
            <person name="Hashimoto A."/>
            <person name="Yamaguchi K."/>
            <person name="Sugano A."/>
            <person name="Kohara Y."/>
            <person name="Fujiyama A."/>
            <person name="Anterola A."/>
            <person name="Aoki S."/>
            <person name="Ashton N."/>
            <person name="Barbazuk W.B."/>
            <person name="Barker E."/>
            <person name="Bennetzen J."/>
            <person name="Bezanilla M."/>
            <person name="Blankenship R."/>
            <person name="Cho S.H."/>
            <person name="Dutcher S."/>
            <person name="Estelle M."/>
            <person name="Fawcett J.A."/>
            <person name="Gundlach H."/>
            <person name="Hanada K."/>
            <person name="Heyl A."/>
            <person name="Hicks K.A."/>
            <person name="Hugh J."/>
            <person name="Lohr M."/>
            <person name="Mayer K."/>
            <person name="Melkozernov A."/>
            <person name="Murata T."/>
            <person name="Nelson D."/>
            <person name="Pils B."/>
            <person name="Prigge M."/>
            <person name="Reiss B."/>
            <person name="Renner T."/>
            <person name="Rombauts S."/>
            <person name="Rushton P."/>
            <person name="Sanderfoot A."/>
            <person name="Schween G."/>
            <person name="Shiu S.-H."/>
            <person name="Stueber K."/>
            <person name="Theodoulou F.L."/>
            <person name="Tu H."/>
            <person name="Van de Peer Y."/>
            <person name="Verrier P.J."/>
            <person name="Waters E."/>
            <person name="Wood A."/>
            <person name="Yang L."/>
            <person name="Cove D."/>
            <person name="Cuming A."/>
            <person name="Hasebe M."/>
            <person name="Lucas S."/>
            <person name="Mishler D.B."/>
            <person name="Reski R."/>
            <person name="Grigoriev I."/>
            <person name="Quatrano R.S."/>
            <person name="Boore J.L."/>
        </authorList>
    </citation>
    <scope>NUCLEOTIDE SEQUENCE [LARGE SCALE GENOMIC DNA]</scope>
    <source>
        <strain evidence="3 4">cv. Gransden 2004</strain>
    </source>
</reference>
<sequence length="318" mass="34642">MLESSRVTDRPSRSSPRSPHGYEPTPGRAYPDSVTGTGIPSRAPLHPLLDCSSSQVSAGAMANPTPLSNGFEPAPDVVLRPSGLHLAGKVFKKLMKLKARSVICGSGCFPIECTSRVVMEEHRRRCSSLDVDVERCYDSDEHSAGFVSVGDQAGTPNSSSSMSSASFESLAALSTSCSASSGTPPLAAPASSKSGSQIMANMLLSLTALNNEELLEEDGKAVFQDDEEFLDGPRESAWHQPEEEILNEQEWRMMRYGHLEDRYPVTTTVKQNIKFKSWDLYVATGRSITKCSCKHLVTHVTHDSSSTMRPKRRTKLSM</sequence>
<evidence type="ECO:0000256" key="1">
    <source>
        <dbReference type="SAM" id="MobiDB-lite"/>
    </source>
</evidence>
<dbReference type="Proteomes" id="UP000006727">
    <property type="component" value="Chromosome 10"/>
</dbReference>
<dbReference type="OrthoDB" id="10644253at2759"/>
<organism evidence="2">
    <name type="scientific">Physcomitrium patens</name>
    <name type="common">Spreading-leaved earth moss</name>
    <name type="synonym">Physcomitrella patens</name>
    <dbReference type="NCBI Taxonomy" id="3218"/>
    <lineage>
        <taxon>Eukaryota</taxon>
        <taxon>Viridiplantae</taxon>
        <taxon>Streptophyta</taxon>
        <taxon>Embryophyta</taxon>
        <taxon>Bryophyta</taxon>
        <taxon>Bryophytina</taxon>
        <taxon>Bryopsida</taxon>
        <taxon>Funariidae</taxon>
        <taxon>Funariales</taxon>
        <taxon>Funariaceae</taxon>
        <taxon>Physcomitrium</taxon>
    </lineage>
</organism>
<evidence type="ECO:0000313" key="4">
    <source>
        <dbReference type="Proteomes" id="UP000006727"/>
    </source>
</evidence>
<dbReference type="PaxDb" id="3218-PP1S32_281V6.1"/>
<dbReference type="KEGG" id="ppp:112287424"/>
<evidence type="ECO:0000313" key="2">
    <source>
        <dbReference type="EMBL" id="PNR47124.1"/>
    </source>
</evidence>
<dbReference type="Gramene" id="Pp3c10_22050V3.2">
    <property type="protein sequence ID" value="PAC:32900548.CDS.1"/>
    <property type="gene ID" value="Pp3c10_22050"/>
</dbReference>
<name>A0A2K1K021_PHYPA</name>
<protein>
    <submittedName>
        <fullName evidence="2 3">Uncharacterized protein</fullName>
    </submittedName>
</protein>
<dbReference type="RefSeq" id="XP_024386145.1">
    <property type="nucleotide sequence ID" value="XM_024530377.2"/>
</dbReference>
<reference evidence="2 4" key="2">
    <citation type="journal article" date="2018" name="Plant J.">
        <title>The Physcomitrella patens chromosome-scale assembly reveals moss genome structure and evolution.</title>
        <authorList>
            <person name="Lang D."/>
            <person name="Ullrich K.K."/>
            <person name="Murat F."/>
            <person name="Fuchs J."/>
            <person name="Jenkins J."/>
            <person name="Haas F.B."/>
            <person name="Piednoel M."/>
            <person name="Gundlach H."/>
            <person name="Van Bel M."/>
            <person name="Meyberg R."/>
            <person name="Vives C."/>
            <person name="Morata J."/>
            <person name="Symeonidi A."/>
            <person name="Hiss M."/>
            <person name="Muchero W."/>
            <person name="Kamisugi Y."/>
            <person name="Saleh O."/>
            <person name="Blanc G."/>
            <person name="Decker E.L."/>
            <person name="van Gessel N."/>
            <person name="Grimwood J."/>
            <person name="Hayes R.D."/>
            <person name="Graham S.W."/>
            <person name="Gunter L.E."/>
            <person name="McDaniel S.F."/>
            <person name="Hoernstein S.N.W."/>
            <person name="Larsson A."/>
            <person name="Li F.W."/>
            <person name="Perroud P.F."/>
            <person name="Phillips J."/>
            <person name="Ranjan P."/>
            <person name="Rokshar D.S."/>
            <person name="Rothfels C.J."/>
            <person name="Schneider L."/>
            <person name="Shu S."/>
            <person name="Stevenson D.W."/>
            <person name="Thummler F."/>
            <person name="Tillich M."/>
            <person name="Villarreal Aguilar J.C."/>
            <person name="Widiez T."/>
            <person name="Wong G.K."/>
            <person name="Wymore A."/>
            <person name="Zhang Y."/>
            <person name="Zimmer A.D."/>
            <person name="Quatrano R.S."/>
            <person name="Mayer K.F.X."/>
            <person name="Goodstein D."/>
            <person name="Casacuberta J.M."/>
            <person name="Vandepoele K."/>
            <person name="Reski R."/>
            <person name="Cuming A.C."/>
            <person name="Tuskan G.A."/>
            <person name="Maumus F."/>
            <person name="Salse J."/>
            <person name="Schmutz J."/>
            <person name="Rensing S.A."/>
        </authorList>
    </citation>
    <scope>NUCLEOTIDE SEQUENCE [LARGE SCALE GENOMIC DNA]</scope>
    <source>
        <strain evidence="3 4">cv. Gransden 2004</strain>
    </source>
</reference>
<feature type="region of interest" description="Disordered" evidence="1">
    <location>
        <begin position="1"/>
        <end position="41"/>
    </location>
</feature>
<evidence type="ECO:0000313" key="3">
    <source>
        <dbReference type="EnsemblPlants" id="PAC:32900547.CDS.1"/>
    </source>
</evidence>
<keyword evidence="4" id="KW-1185">Reference proteome</keyword>
<dbReference type="Gramene" id="Pp3c10_22050V3.1">
    <property type="protein sequence ID" value="PAC:32900547.CDS.1"/>
    <property type="gene ID" value="Pp3c10_22050"/>
</dbReference>
<reference evidence="3" key="3">
    <citation type="submission" date="2020-12" db="UniProtKB">
        <authorList>
            <consortium name="EnsemblPlants"/>
        </authorList>
    </citation>
    <scope>IDENTIFICATION</scope>
</reference>
<dbReference type="AlphaFoldDB" id="A0A2K1K021"/>
<dbReference type="EnsemblPlants" id="Pp3c10_22050V3.1">
    <property type="protein sequence ID" value="PAC:32900547.CDS.1"/>
    <property type="gene ID" value="Pp3c10_22050"/>
</dbReference>
<gene>
    <name evidence="3" type="primary">LOC112287424</name>
    <name evidence="2" type="ORF">PHYPA_014244</name>
</gene>
<dbReference type="EMBL" id="ABEU02000010">
    <property type="protein sequence ID" value="PNR47124.1"/>
    <property type="molecule type" value="Genomic_DNA"/>
</dbReference>
<accession>A0A2K1K021</accession>
<proteinExistence type="predicted"/>
<dbReference type="GeneID" id="112287424"/>
<feature type="compositionally biased region" description="Basic and acidic residues" evidence="1">
    <location>
        <begin position="1"/>
        <end position="12"/>
    </location>
</feature>